<comment type="caution">
    <text evidence="2">The sequence shown here is derived from an EMBL/GenBank/DDBJ whole genome shotgun (WGS) entry which is preliminary data.</text>
</comment>
<proteinExistence type="predicted"/>
<evidence type="ECO:0000313" key="2">
    <source>
        <dbReference type="EMBL" id="PHP65857.1"/>
    </source>
</evidence>
<sequence>MTQIANDPEFQALRTVSARAGADPLLVQAAGGNTSIKRDGILWIKASGTWLMNADKDDIFVPVDLGQLNKAVRRDDGSAEKAQDFVVADRNPSGLRPSIETTVHSALPQDVVIHVHCVGTIAHAVRADAGAVLAEKLAGLDWAFVPYVKPGLTLSHSIEAVLKPETRVLVLGNHGLVVCGDTVAETEALMDDVHARLTGTPRATASADIEALKRLAQGTGYDLPADPASHGAALDAASAAMAGQGSLYPDHVIFLGVGSVLAGEGETAADVAARFEAAGLPAPVSILFPGKGVLMNGSANAGAQALARCLADVTTRIPAGTALNYLTEAQNAELLDWDAEKYRQALNNKGAGA</sequence>
<protein>
    <submittedName>
        <fullName evidence="2">Aldolase</fullName>
    </submittedName>
</protein>
<dbReference type="Gene3D" id="3.40.225.10">
    <property type="entry name" value="Class II aldolase/adducin N-terminal domain"/>
    <property type="match status" value="1"/>
</dbReference>
<keyword evidence="3" id="KW-1185">Reference proteome</keyword>
<dbReference type="InterPro" id="IPR036409">
    <property type="entry name" value="Aldolase_II/adducin_N_sf"/>
</dbReference>
<dbReference type="AlphaFoldDB" id="A0A2G1QJZ5"/>
<dbReference type="Pfam" id="PF00596">
    <property type="entry name" value="Aldolase_II"/>
    <property type="match status" value="1"/>
</dbReference>
<dbReference type="EMBL" id="PDVP01000012">
    <property type="protein sequence ID" value="PHP65857.1"/>
    <property type="molecule type" value="Genomic_DNA"/>
</dbReference>
<evidence type="ECO:0000313" key="3">
    <source>
        <dbReference type="Proteomes" id="UP000221168"/>
    </source>
</evidence>
<reference evidence="2 3" key="1">
    <citation type="submission" date="2017-10" db="EMBL/GenBank/DDBJ databases">
        <title>Sedimentibacterium mangrovi gen. nov., sp. nov., a novel member of family Phyllobacteriacea isolated from mangrove sediment.</title>
        <authorList>
            <person name="Liao H."/>
            <person name="Tian Y."/>
        </authorList>
    </citation>
    <scope>NUCLEOTIDE SEQUENCE [LARGE SCALE GENOMIC DNA]</scope>
    <source>
        <strain evidence="2 3">X9-2-2</strain>
    </source>
</reference>
<feature type="domain" description="Class II aldolase/adducin N-terminal" evidence="1">
    <location>
        <begin position="12"/>
        <end position="201"/>
    </location>
</feature>
<name>A0A2G1QJZ5_9HYPH</name>
<dbReference type="SMART" id="SM01007">
    <property type="entry name" value="Aldolase_II"/>
    <property type="match status" value="1"/>
</dbReference>
<gene>
    <name evidence="2" type="ORF">CSC94_17410</name>
</gene>
<dbReference type="InterPro" id="IPR001303">
    <property type="entry name" value="Aldolase_II/adducin_N"/>
</dbReference>
<dbReference type="Proteomes" id="UP000221168">
    <property type="component" value="Unassembled WGS sequence"/>
</dbReference>
<dbReference type="OrthoDB" id="9814830at2"/>
<evidence type="ECO:0000259" key="1">
    <source>
        <dbReference type="SMART" id="SM01007"/>
    </source>
</evidence>
<dbReference type="SUPFAM" id="SSF53639">
    <property type="entry name" value="AraD/HMP-PK domain-like"/>
    <property type="match status" value="1"/>
</dbReference>
<accession>A0A2G1QJZ5</accession>
<organism evidence="2 3">
    <name type="scientific">Zhengella mangrovi</name>
    <dbReference type="NCBI Taxonomy" id="1982044"/>
    <lineage>
        <taxon>Bacteria</taxon>
        <taxon>Pseudomonadati</taxon>
        <taxon>Pseudomonadota</taxon>
        <taxon>Alphaproteobacteria</taxon>
        <taxon>Hyphomicrobiales</taxon>
        <taxon>Notoacmeibacteraceae</taxon>
        <taxon>Zhengella</taxon>
    </lineage>
</organism>